<sequence length="255" mass="29664">MKKNLYIVKGLNSRSNPVKNFIYYLFEGFADYARMILEVFVRSDFGERYFSLSSAIILAFVLALFPIPFLAARYAMTGEIWLHILLHFATWYIFLGYFIKVCLRRKKEIKRVDKTMFDTERFSLSHGIVASWLVNFTYMGRKFNIRQVETLIEPAFFFIIGLGLTIFGQAIGLLILFSSIIYSLSYRLIYKKGDNFILDFIDTKIANRLTVSVFVDGIEDDPSGYRMRARRPAERNTREDIANGIIQDDAVFYAV</sequence>
<reference evidence="2" key="1">
    <citation type="submission" date="2024-05" db="EMBL/GenBank/DDBJ databases">
        <authorList>
            <person name="Kim S."/>
            <person name="Heo J."/>
            <person name="Choi H."/>
            <person name="Choi Y."/>
            <person name="Kwon S.-W."/>
            <person name="Kim Y."/>
        </authorList>
    </citation>
    <scope>NUCLEOTIDE SEQUENCE</scope>
    <source>
        <strain evidence="2">KACC 23697</strain>
    </source>
</reference>
<feature type="transmembrane region" description="Helical" evidence="1">
    <location>
        <begin position="49"/>
        <end position="74"/>
    </location>
</feature>
<keyword evidence="1" id="KW-0472">Membrane</keyword>
<dbReference type="AlphaFoldDB" id="A0AAU7K6E3"/>
<evidence type="ECO:0000313" key="2">
    <source>
        <dbReference type="EMBL" id="XBO48055.1"/>
    </source>
</evidence>
<proteinExistence type="predicted"/>
<keyword evidence="1" id="KW-0812">Transmembrane</keyword>
<feature type="transmembrane region" description="Helical" evidence="1">
    <location>
        <begin position="80"/>
        <end position="103"/>
    </location>
</feature>
<name>A0AAU7K6E3_9SPHI</name>
<evidence type="ECO:0000256" key="1">
    <source>
        <dbReference type="SAM" id="Phobius"/>
    </source>
</evidence>
<gene>
    <name evidence="2" type="ORF">ABEG20_00380</name>
</gene>
<keyword evidence="1" id="KW-1133">Transmembrane helix</keyword>
<feature type="transmembrane region" description="Helical" evidence="1">
    <location>
        <begin position="124"/>
        <end position="143"/>
    </location>
</feature>
<protein>
    <submittedName>
        <fullName evidence="2">Uncharacterized protein</fullName>
    </submittedName>
</protein>
<accession>A0AAU7K6E3</accession>
<feature type="transmembrane region" description="Helical" evidence="1">
    <location>
        <begin position="155"/>
        <end position="182"/>
    </location>
</feature>
<dbReference type="RefSeq" id="WP_406825445.1">
    <property type="nucleotide sequence ID" value="NZ_CP157485.1"/>
</dbReference>
<organism evidence="2">
    <name type="scientific">Pedobacter sp. KACC 23697</name>
    <dbReference type="NCBI Taxonomy" id="3149230"/>
    <lineage>
        <taxon>Bacteria</taxon>
        <taxon>Pseudomonadati</taxon>
        <taxon>Bacteroidota</taxon>
        <taxon>Sphingobacteriia</taxon>
        <taxon>Sphingobacteriales</taxon>
        <taxon>Sphingobacteriaceae</taxon>
        <taxon>Pedobacter</taxon>
    </lineage>
</organism>
<dbReference type="EMBL" id="CP157485">
    <property type="protein sequence ID" value="XBO48055.1"/>
    <property type="molecule type" value="Genomic_DNA"/>
</dbReference>